<dbReference type="InterPro" id="IPR032109">
    <property type="entry name" value="Big_3_5"/>
</dbReference>
<dbReference type="AlphaFoldDB" id="A0A8T3V642"/>
<evidence type="ECO:0000259" key="1">
    <source>
        <dbReference type="Pfam" id="PF16640"/>
    </source>
</evidence>
<protein>
    <submittedName>
        <fullName evidence="2">Ig-like domain repeat protein</fullName>
    </submittedName>
</protein>
<dbReference type="Pfam" id="PF16640">
    <property type="entry name" value="Big_3_5"/>
    <property type="match status" value="1"/>
</dbReference>
<dbReference type="InterPro" id="IPR013783">
    <property type="entry name" value="Ig-like_fold"/>
</dbReference>
<dbReference type="Gene3D" id="2.60.40.10">
    <property type="entry name" value="Immunoglobulins"/>
    <property type="match status" value="2"/>
</dbReference>
<feature type="domain" description="Bacterial Ig-like" evidence="1">
    <location>
        <begin position="10"/>
        <end position="85"/>
    </location>
</feature>
<sequence>MVHVNDFADKTYAYGEPVTVTVNAPKNATGNVIISMGDRNYTLELKDGSAQMTLTDLECGNYNVTARYEGDSTYPPKTDSCTFTVEGYAIFGPQQNYIYYGDDESITLALPGGEGNLIVKLDDNVYQSVRLQDGKASVSLGGIAPGVHKLNAYYSAGDYAVNPYDRDIFHVDIRVLYPINVNVGEDTWIYLRIPENAQGGVIMNLKGETMELIHSNGIINKTFALSEFGDYDFTLMYNGADYNINLPDGRIHVKPGNLTYPSTITDEDNAISFNIPSDAKGNVSVYAYDDVSGQYSTLVLQENVSGPVVSVSLSDLKSGRYDLKIIYEDEKYGNFSQGGIYLSVPNPAPTISVSVSGDEKSATFTFSLPKDASGALIVKVEGRSYYCKINDGKANLTIENLAGGSHTILVQYGGCDNYSATAIESNVTVAKYIPARIAAGDASVIYSSGNRYSVTVYARGGALAKNVEVLFKVNGKKVATVKTDSNGVARYKIVQKPGSYKITAQALGKTITKKLTVKHVLKLKKVKIKRSAKKLVIKATLVKVNGKYLKGKRIILKFKGKKYKAKTNSKGVAKFTIKKNVLKKLKKGKKVTYQAIYLKDTVKYKVKVKK</sequence>
<dbReference type="Proteomes" id="UP000783037">
    <property type="component" value="Unassembled WGS sequence"/>
</dbReference>
<accession>A0A8T3V642</accession>
<reference evidence="2" key="1">
    <citation type="submission" date="2019-04" db="EMBL/GenBank/DDBJ databases">
        <title>Evolution of Biomass-Degrading Anaerobic Consortia Revealed by Metagenomics.</title>
        <authorList>
            <person name="Peng X."/>
        </authorList>
    </citation>
    <scope>NUCLEOTIDE SEQUENCE</scope>
    <source>
        <strain evidence="2">SIG18</strain>
    </source>
</reference>
<organism evidence="2 3">
    <name type="scientific">Methanobrevibacter thaueri</name>
    <dbReference type="NCBI Taxonomy" id="190975"/>
    <lineage>
        <taxon>Archaea</taxon>
        <taxon>Methanobacteriati</taxon>
        <taxon>Methanobacteriota</taxon>
        <taxon>Methanomada group</taxon>
        <taxon>Methanobacteria</taxon>
        <taxon>Methanobacteriales</taxon>
        <taxon>Methanobacteriaceae</taxon>
        <taxon>Methanobrevibacter</taxon>
    </lineage>
</organism>
<evidence type="ECO:0000313" key="2">
    <source>
        <dbReference type="EMBL" id="MBE6502063.1"/>
    </source>
</evidence>
<dbReference type="EMBL" id="SUTK01000028">
    <property type="protein sequence ID" value="MBE6502063.1"/>
    <property type="molecule type" value="Genomic_DNA"/>
</dbReference>
<evidence type="ECO:0000313" key="3">
    <source>
        <dbReference type="Proteomes" id="UP000783037"/>
    </source>
</evidence>
<gene>
    <name evidence="2" type="ORF">E7Z79_06430</name>
</gene>
<proteinExistence type="predicted"/>
<name>A0A8T3V642_9EURY</name>
<comment type="caution">
    <text evidence="2">The sequence shown here is derived from an EMBL/GenBank/DDBJ whole genome shotgun (WGS) entry which is preliminary data.</text>
</comment>